<keyword evidence="1" id="KW-0812">Transmembrane</keyword>
<dbReference type="InterPro" id="IPR010640">
    <property type="entry name" value="Low_temperature_requirement_A"/>
</dbReference>
<proteinExistence type="predicted"/>
<evidence type="ECO:0000313" key="2">
    <source>
        <dbReference type="EMBL" id="GAA3207949.1"/>
    </source>
</evidence>
<feature type="transmembrane region" description="Helical" evidence="1">
    <location>
        <begin position="104"/>
        <end position="125"/>
    </location>
</feature>
<sequence>MSESGGVEGEAGSSIRVSTLELFFDLVFVFTATQLTRSLVHHLDGLAVVRVTLMLGIIWWMYGGYAWLTNALAPDSSVRRTLLLTGMGGFLVIALAVPEAFGDSGWAFGVGYLVVNLVHTGLMLWSGGEGIGRAMRGLGPLNLASALLVLAGGLIPGWPRYALWGAALALQIATPYLHRMEAHTIVAGHFVERHGLVVIVAIGESIVAIGMGFEGMAVDLGVIMIALLGLTIAYYLWWAYFSLNDARSEHALEAIADPGRRAVTALRGWGYAHYPLLLGIILLSAGIKKTVGHAFDPLGWGPATVLAAGAALFLLGHAWFLRILGLDGALHRTLAALAILATIPLAHVVAVGQLVAIPLIMAGAAIAEDLRRMRRSTTPAIGTFGRTPGH</sequence>
<feature type="transmembrane region" description="Helical" evidence="1">
    <location>
        <begin position="299"/>
        <end position="321"/>
    </location>
</feature>
<dbReference type="Proteomes" id="UP001501237">
    <property type="component" value="Unassembled WGS sequence"/>
</dbReference>
<keyword evidence="1" id="KW-0472">Membrane</keyword>
<dbReference type="PANTHER" id="PTHR36840">
    <property type="entry name" value="BLL5714 PROTEIN"/>
    <property type="match status" value="1"/>
</dbReference>
<evidence type="ECO:0000313" key="3">
    <source>
        <dbReference type="Proteomes" id="UP001501237"/>
    </source>
</evidence>
<protein>
    <submittedName>
        <fullName evidence="2">Low temperature requirement protein A</fullName>
    </submittedName>
</protein>
<dbReference type="PANTHER" id="PTHR36840:SF1">
    <property type="entry name" value="BLL5714 PROTEIN"/>
    <property type="match status" value="1"/>
</dbReference>
<gene>
    <name evidence="2" type="ORF">GCM10010468_24570</name>
</gene>
<accession>A0ABP6QAB2</accession>
<reference evidence="3" key="1">
    <citation type="journal article" date="2019" name="Int. J. Syst. Evol. Microbiol.">
        <title>The Global Catalogue of Microorganisms (GCM) 10K type strain sequencing project: providing services to taxonomists for standard genome sequencing and annotation.</title>
        <authorList>
            <consortium name="The Broad Institute Genomics Platform"/>
            <consortium name="The Broad Institute Genome Sequencing Center for Infectious Disease"/>
            <person name="Wu L."/>
            <person name="Ma J."/>
        </authorList>
    </citation>
    <scope>NUCLEOTIDE SEQUENCE [LARGE SCALE GENOMIC DNA]</scope>
    <source>
        <strain evidence="3">JCM 9377</strain>
    </source>
</reference>
<organism evidence="2 3">
    <name type="scientific">Actinocorallia longicatena</name>
    <dbReference type="NCBI Taxonomy" id="111803"/>
    <lineage>
        <taxon>Bacteria</taxon>
        <taxon>Bacillati</taxon>
        <taxon>Actinomycetota</taxon>
        <taxon>Actinomycetes</taxon>
        <taxon>Streptosporangiales</taxon>
        <taxon>Thermomonosporaceae</taxon>
        <taxon>Actinocorallia</taxon>
    </lineage>
</organism>
<name>A0ABP6QAB2_9ACTN</name>
<feature type="transmembrane region" description="Helical" evidence="1">
    <location>
        <begin position="47"/>
        <end position="68"/>
    </location>
</feature>
<keyword evidence="1" id="KW-1133">Transmembrane helix</keyword>
<feature type="transmembrane region" description="Helical" evidence="1">
    <location>
        <begin position="161"/>
        <end position="178"/>
    </location>
</feature>
<feature type="transmembrane region" description="Helical" evidence="1">
    <location>
        <begin position="268"/>
        <end position="287"/>
    </location>
</feature>
<feature type="transmembrane region" description="Helical" evidence="1">
    <location>
        <begin position="80"/>
        <end position="98"/>
    </location>
</feature>
<dbReference type="RefSeq" id="WP_344826416.1">
    <property type="nucleotide sequence ID" value="NZ_BAAAUV010000005.1"/>
</dbReference>
<feature type="transmembrane region" description="Helical" evidence="1">
    <location>
        <begin position="190"/>
        <end position="211"/>
    </location>
</feature>
<feature type="transmembrane region" description="Helical" evidence="1">
    <location>
        <begin position="333"/>
        <end position="366"/>
    </location>
</feature>
<evidence type="ECO:0000256" key="1">
    <source>
        <dbReference type="SAM" id="Phobius"/>
    </source>
</evidence>
<dbReference type="Pfam" id="PF06772">
    <property type="entry name" value="LtrA"/>
    <property type="match status" value="1"/>
</dbReference>
<comment type="caution">
    <text evidence="2">The sequence shown here is derived from an EMBL/GenBank/DDBJ whole genome shotgun (WGS) entry which is preliminary data.</text>
</comment>
<keyword evidence="3" id="KW-1185">Reference proteome</keyword>
<feature type="transmembrane region" description="Helical" evidence="1">
    <location>
        <begin position="217"/>
        <end position="237"/>
    </location>
</feature>
<dbReference type="EMBL" id="BAAAUV010000005">
    <property type="protein sequence ID" value="GAA3207949.1"/>
    <property type="molecule type" value="Genomic_DNA"/>
</dbReference>
<feature type="transmembrane region" description="Helical" evidence="1">
    <location>
        <begin position="137"/>
        <end position="155"/>
    </location>
</feature>